<dbReference type="GeneID" id="107123427"/>
<evidence type="ECO:0000256" key="4">
    <source>
        <dbReference type="SAM" id="MobiDB-lite"/>
    </source>
</evidence>
<accession>A0ABM1L872</accession>
<organism evidence="7 8">
    <name type="scientific">Gekko japonicus</name>
    <name type="common">Schlegel's Japanese gecko</name>
    <dbReference type="NCBI Taxonomy" id="146911"/>
    <lineage>
        <taxon>Eukaryota</taxon>
        <taxon>Metazoa</taxon>
        <taxon>Chordata</taxon>
        <taxon>Craniata</taxon>
        <taxon>Vertebrata</taxon>
        <taxon>Euteleostomi</taxon>
        <taxon>Lepidosauria</taxon>
        <taxon>Squamata</taxon>
        <taxon>Bifurcata</taxon>
        <taxon>Gekkota</taxon>
        <taxon>Gekkonidae</taxon>
        <taxon>Gekkoninae</taxon>
        <taxon>Gekko</taxon>
    </lineage>
</organism>
<feature type="domain" description="Band 7" evidence="6">
    <location>
        <begin position="124"/>
        <end position="283"/>
    </location>
</feature>
<dbReference type="PRINTS" id="PR00721">
    <property type="entry name" value="STOMATIN"/>
</dbReference>
<comment type="similarity">
    <text evidence="2">Belongs to the band 7/mec-2 family.</text>
</comment>
<dbReference type="Pfam" id="PF01145">
    <property type="entry name" value="Band_7"/>
    <property type="match status" value="1"/>
</dbReference>
<dbReference type="RefSeq" id="XP_015282159.1">
    <property type="nucleotide sequence ID" value="XM_015426673.1"/>
</dbReference>
<dbReference type="InterPro" id="IPR001107">
    <property type="entry name" value="Band_7"/>
</dbReference>
<dbReference type="PANTHER" id="PTHR10264">
    <property type="entry name" value="BAND 7 PROTEIN-RELATED"/>
    <property type="match status" value="1"/>
</dbReference>
<dbReference type="Gene3D" id="6.10.250.2090">
    <property type="match status" value="1"/>
</dbReference>
<evidence type="ECO:0000256" key="5">
    <source>
        <dbReference type="SAM" id="Phobius"/>
    </source>
</evidence>
<protein>
    <submittedName>
        <fullName evidence="8">Podocin</fullName>
    </submittedName>
</protein>
<dbReference type="PANTHER" id="PTHR10264:SF127">
    <property type="entry name" value="PODOCIN"/>
    <property type="match status" value="1"/>
</dbReference>
<evidence type="ECO:0000256" key="3">
    <source>
        <dbReference type="ARBA" id="ARBA00023136"/>
    </source>
</evidence>
<evidence type="ECO:0000256" key="1">
    <source>
        <dbReference type="ARBA" id="ARBA00004370"/>
    </source>
</evidence>
<evidence type="ECO:0000313" key="7">
    <source>
        <dbReference type="Proteomes" id="UP000694871"/>
    </source>
</evidence>
<feature type="region of interest" description="Disordered" evidence="4">
    <location>
        <begin position="1"/>
        <end position="57"/>
    </location>
</feature>
<dbReference type="SUPFAM" id="SSF117892">
    <property type="entry name" value="Band 7/SPFH domain"/>
    <property type="match status" value="1"/>
</dbReference>
<dbReference type="InterPro" id="IPR043202">
    <property type="entry name" value="Band-7_stomatin-like"/>
</dbReference>
<sequence>MEKTSRSSSKESSGRSRGKAAPGVKKERAEHNRKASKERQETGKRKRKKETKSSLEADNRVHTSTVVDVDDVVSFDEEMEVMALLESEKLEEDTKSVGLGVCEWVLVLLSVLAILITFPISIWFCMKIVREYERAVLFRFGRILRGRPRGPGLFFFLPCLDTYHKIDLRLKTLEIPFYEVITKDMASLEVDTVCYYRMENATLLITTLANLSSAVQLLVQTIAKRSLAHRSLTEILMERKTIGQEIKVAVDAVTCQWGIKVERTEIKDVRLPVELQESLAVQAEAQRQVKVKVITAEGERAASESLKRAAEILSNTPAAIQLRYLQTLQALSADRPPTLVLPLPFDLMNLSAGASQKPSSCNLPADTPIHPEVPKDQKDSPML</sequence>
<feature type="region of interest" description="Disordered" evidence="4">
    <location>
        <begin position="356"/>
        <end position="383"/>
    </location>
</feature>
<feature type="transmembrane region" description="Helical" evidence="5">
    <location>
        <begin position="104"/>
        <end position="124"/>
    </location>
</feature>
<dbReference type="Gene3D" id="3.30.479.30">
    <property type="entry name" value="Band 7 domain"/>
    <property type="match status" value="1"/>
</dbReference>
<keyword evidence="5" id="KW-1133">Transmembrane helix</keyword>
<feature type="compositionally biased region" description="Basic and acidic residues" evidence="4">
    <location>
        <begin position="24"/>
        <end position="43"/>
    </location>
</feature>
<gene>
    <name evidence="8" type="primary">NPHS2</name>
</gene>
<dbReference type="InterPro" id="IPR001972">
    <property type="entry name" value="Stomatin_HflK_fam"/>
</dbReference>
<evidence type="ECO:0000259" key="6">
    <source>
        <dbReference type="SMART" id="SM00244"/>
    </source>
</evidence>
<feature type="compositionally biased region" description="Basic and acidic residues" evidence="4">
    <location>
        <begin position="372"/>
        <end position="383"/>
    </location>
</feature>
<name>A0ABM1L872_GEKJA</name>
<dbReference type="InterPro" id="IPR036013">
    <property type="entry name" value="Band_7/SPFH_dom_sf"/>
</dbReference>
<reference evidence="8" key="1">
    <citation type="submission" date="2025-08" db="UniProtKB">
        <authorList>
            <consortium name="RefSeq"/>
        </authorList>
    </citation>
    <scope>IDENTIFICATION</scope>
</reference>
<dbReference type="SMART" id="SM00244">
    <property type="entry name" value="PHB"/>
    <property type="match status" value="1"/>
</dbReference>
<keyword evidence="3 5" id="KW-0472">Membrane</keyword>
<comment type="subcellular location">
    <subcellularLocation>
        <location evidence="1">Membrane</location>
    </subcellularLocation>
</comment>
<keyword evidence="7" id="KW-1185">Reference proteome</keyword>
<evidence type="ECO:0000313" key="8">
    <source>
        <dbReference type="RefSeq" id="XP_015282159.1"/>
    </source>
</evidence>
<proteinExistence type="inferred from homology"/>
<feature type="compositionally biased region" description="Basic and acidic residues" evidence="4">
    <location>
        <begin position="1"/>
        <end position="14"/>
    </location>
</feature>
<evidence type="ECO:0000256" key="2">
    <source>
        <dbReference type="ARBA" id="ARBA00008164"/>
    </source>
</evidence>
<keyword evidence="5" id="KW-0812">Transmembrane</keyword>
<dbReference type="Proteomes" id="UP000694871">
    <property type="component" value="Unplaced"/>
</dbReference>